<keyword evidence="1" id="KW-0812">Transmembrane</keyword>
<gene>
    <name evidence="2" type="ORF">EFA69_11945</name>
</gene>
<dbReference type="AlphaFoldDB" id="A0A3M9MXE1"/>
<evidence type="ECO:0000313" key="3">
    <source>
        <dbReference type="Proteomes" id="UP000271010"/>
    </source>
</evidence>
<keyword evidence="1" id="KW-1133">Transmembrane helix</keyword>
<accession>A0A3M9MXE1</accession>
<name>A0A3M9MXE1_9BACT</name>
<evidence type="ECO:0000256" key="1">
    <source>
        <dbReference type="SAM" id="Phobius"/>
    </source>
</evidence>
<organism evidence="2 3">
    <name type="scientific">Rufibacter immobilis</name>
    <dbReference type="NCBI Taxonomy" id="1348778"/>
    <lineage>
        <taxon>Bacteria</taxon>
        <taxon>Pseudomonadati</taxon>
        <taxon>Bacteroidota</taxon>
        <taxon>Cytophagia</taxon>
        <taxon>Cytophagales</taxon>
        <taxon>Hymenobacteraceae</taxon>
        <taxon>Rufibacter</taxon>
    </lineage>
</organism>
<sequence length="103" mass="11462">MSIISIMLLLSGVVWLVREVPFIQALSRPNLFVGVAATVGLLLAGVIIFLLFRLQIVYSITRTLLFLLVVSLSLQLFCLTSFLNRNTGYQLMTTQTRAQTSGR</sequence>
<comment type="caution">
    <text evidence="2">The sequence shown here is derived from an EMBL/GenBank/DDBJ whole genome shotgun (WGS) entry which is preliminary data.</text>
</comment>
<dbReference type="EMBL" id="RJJE01000009">
    <property type="protein sequence ID" value="RNI30204.1"/>
    <property type="molecule type" value="Genomic_DNA"/>
</dbReference>
<feature type="transmembrane region" description="Helical" evidence="1">
    <location>
        <begin position="29"/>
        <end position="52"/>
    </location>
</feature>
<proteinExistence type="predicted"/>
<dbReference type="Proteomes" id="UP000271010">
    <property type="component" value="Unassembled WGS sequence"/>
</dbReference>
<feature type="transmembrane region" description="Helical" evidence="1">
    <location>
        <begin position="64"/>
        <end position="83"/>
    </location>
</feature>
<protein>
    <submittedName>
        <fullName evidence="2">Uncharacterized protein</fullName>
    </submittedName>
</protein>
<reference evidence="2 3" key="1">
    <citation type="submission" date="2018-11" db="EMBL/GenBank/DDBJ databases">
        <title>Rufibacter latericius sp. nov., isolated from water in Baiyang Lake.</title>
        <authorList>
            <person name="Yang Y."/>
        </authorList>
    </citation>
    <scope>NUCLEOTIDE SEQUENCE [LARGE SCALE GENOMIC DNA]</scope>
    <source>
        <strain evidence="2 3">MCC P1</strain>
    </source>
</reference>
<keyword evidence="3" id="KW-1185">Reference proteome</keyword>
<evidence type="ECO:0000313" key="2">
    <source>
        <dbReference type="EMBL" id="RNI30204.1"/>
    </source>
</evidence>
<dbReference type="RefSeq" id="WP_123133282.1">
    <property type="nucleotide sequence ID" value="NZ_JBHMAD010000001.1"/>
</dbReference>
<keyword evidence="1" id="KW-0472">Membrane</keyword>